<dbReference type="HOGENOM" id="CLU_115370_0_0_6"/>
<dbReference type="Gene3D" id="1.25.40.10">
    <property type="entry name" value="Tetratricopeptide repeat domain"/>
    <property type="match status" value="1"/>
</dbReference>
<dbReference type="Proteomes" id="UP000002964">
    <property type="component" value="Unassembled WGS sequence"/>
</dbReference>
<sequence>MPTIHFKTAMAITGFSRATLWRRIKDHPGTSETLGKPKGLRHTRIDLDSALAWAGLMLEDEDRALIPAADAGDAAAQLELGLLFLALTQPECAAHWLHLAAAQEDADAMQWLGKLSARGEGVEQDETKAIEWIKKAAEHGHVIARRQVAELGL</sequence>
<dbReference type="SUPFAM" id="SSF81901">
    <property type="entry name" value="HCP-like"/>
    <property type="match status" value="1"/>
</dbReference>
<dbReference type="EMBL" id="JH603169">
    <property type="protein sequence ID" value="EIC21266.1"/>
    <property type="molecule type" value="Genomic_DNA"/>
</dbReference>
<dbReference type="InterPro" id="IPR011990">
    <property type="entry name" value="TPR-like_helical_dom_sf"/>
</dbReference>
<reference evidence="1 2" key="2">
    <citation type="submission" date="2011-11" db="EMBL/GenBank/DDBJ databases">
        <authorList>
            <consortium name="US DOE Joint Genome Institute"/>
            <person name="Lucas S."/>
            <person name="Han J."/>
            <person name="Lapidus A."/>
            <person name="Cheng J.-F."/>
            <person name="Goodwin L."/>
            <person name="Pitluck S."/>
            <person name="Peters L."/>
            <person name="Ovchinnikova G."/>
            <person name="Zhang X."/>
            <person name="Detter J.C."/>
            <person name="Han C."/>
            <person name="Tapia R."/>
            <person name="Land M."/>
            <person name="Hauser L."/>
            <person name="Kyrpides N."/>
            <person name="Ivanova N."/>
            <person name="Pagani I."/>
            <person name="Vogl K."/>
            <person name="Liu Z."/>
            <person name="Overmann J."/>
            <person name="Frigaard N.-U."/>
            <person name="Bryant D."/>
            <person name="Woyke T."/>
        </authorList>
    </citation>
    <scope>NUCLEOTIDE SEQUENCE [LARGE SCALE GENOMIC DNA]</scope>
    <source>
        <strain evidence="1 2">970</strain>
    </source>
</reference>
<reference evidence="2" key="1">
    <citation type="submission" date="2011-06" db="EMBL/GenBank/DDBJ databases">
        <authorList>
            <consortium name="US DOE Joint Genome Institute (JGI-PGF)"/>
            <person name="Lucas S."/>
            <person name="Han J."/>
            <person name="Lapidus A."/>
            <person name="Cheng J.-F."/>
            <person name="Goodwin L."/>
            <person name="Pitluck S."/>
            <person name="Peters L."/>
            <person name="Land M.L."/>
            <person name="Hauser L."/>
            <person name="Vogl K."/>
            <person name="Liu Z."/>
            <person name="Overmann J."/>
            <person name="Frigaard N.-U."/>
            <person name="Bryant D.A."/>
            <person name="Woyke T.J."/>
        </authorList>
    </citation>
    <scope>NUCLEOTIDE SEQUENCE [LARGE SCALE GENOMIC DNA]</scope>
    <source>
        <strain evidence="2">970</strain>
    </source>
</reference>
<dbReference type="AlphaFoldDB" id="H8Z0G5"/>
<dbReference type="SMART" id="SM00671">
    <property type="entry name" value="SEL1"/>
    <property type="match status" value="2"/>
</dbReference>
<keyword evidence="2" id="KW-1185">Reference proteome</keyword>
<proteinExistence type="predicted"/>
<name>H8Z0G5_9GAMM</name>
<dbReference type="InterPro" id="IPR050767">
    <property type="entry name" value="Sel1_AlgK"/>
</dbReference>
<dbReference type="STRING" id="631362.Thi970DRAFT_01459"/>
<gene>
    <name evidence="1" type="ORF">Thi970DRAFT_01459</name>
</gene>
<evidence type="ECO:0000313" key="2">
    <source>
        <dbReference type="Proteomes" id="UP000002964"/>
    </source>
</evidence>
<dbReference type="PANTHER" id="PTHR11102:SF160">
    <property type="entry name" value="ERAD-ASSOCIATED E3 UBIQUITIN-PROTEIN LIGASE COMPONENT HRD3"/>
    <property type="match status" value="1"/>
</dbReference>
<accession>H8Z0G5</accession>
<dbReference type="eggNOG" id="COG0790">
    <property type="taxonomic scope" value="Bacteria"/>
</dbReference>
<dbReference type="InterPro" id="IPR006597">
    <property type="entry name" value="Sel1-like"/>
</dbReference>
<dbReference type="PANTHER" id="PTHR11102">
    <property type="entry name" value="SEL-1-LIKE PROTEIN"/>
    <property type="match status" value="1"/>
</dbReference>
<organism evidence="1 2">
    <name type="scientific">Thiorhodovibrio frisius</name>
    <dbReference type="NCBI Taxonomy" id="631362"/>
    <lineage>
        <taxon>Bacteria</taxon>
        <taxon>Pseudomonadati</taxon>
        <taxon>Pseudomonadota</taxon>
        <taxon>Gammaproteobacteria</taxon>
        <taxon>Chromatiales</taxon>
        <taxon>Chromatiaceae</taxon>
        <taxon>Thiorhodovibrio</taxon>
    </lineage>
</organism>
<evidence type="ECO:0000313" key="1">
    <source>
        <dbReference type="EMBL" id="EIC21266.1"/>
    </source>
</evidence>
<dbReference type="RefSeq" id="WP_009147852.1">
    <property type="nucleotide sequence ID" value="NZ_CP121471.1"/>
</dbReference>
<dbReference type="Pfam" id="PF08238">
    <property type="entry name" value="Sel1"/>
    <property type="match status" value="2"/>
</dbReference>
<protein>
    <submittedName>
        <fullName evidence="1">Sel1 repeat protein</fullName>
    </submittedName>
</protein>